<organism evidence="1 2">
    <name type="scientific">Phytophthora cactorum</name>
    <dbReference type="NCBI Taxonomy" id="29920"/>
    <lineage>
        <taxon>Eukaryota</taxon>
        <taxon>Sar</taxon>
        <taxon>Stramenopiles</taxon>
        <taxon>Oomycota</taxon>
        <taxon>Peronosporomycetes</taxon>
        <taxon>Peronosporales</taxon>
        <taxon>Peronosporaceae</taxon>
        <taxon>Phytophthora</taxon>
    </lineage>
</organism>
<dbReference type="VEuPathDB" id="FungiDB:PC110_g21349"/>
<proteinExistence type="predicted"/>
<reference evidence="1" key="1">
    <citation type="submission" date="2018-10" db="EMBL/GenBank/DDBJ databases">
        <title>Effector identification in a new, highly contiguous assembly of the strawberry crown rot pathogen Phytophthora cactorum.</title>
        <authorList>
            <person name="Armitage A.D."/>
            <person name="Nellist C.F."/>
            <person name="Bates H."/>
            <person name="Vickerstaff R.J."/>
            <person name="Harrison R.J."/>
        </authorList>
    </citation>
    <scope>NUCLEOTIDE SEQUENCE</scope>
    <source>
        <strain evidence="1">P415</strain>
    </source>
</reference>
<name>A0A8T1GKG2_9STRA</name>
<sequence>MWFVVVKSDQDKTSVPLGLVTMYKYDLATTELNSMVLSSAELTKAKVVTMGWNWAKRPNKKQARRCV</sequence>
<protein>
    <submittedName>
        <fullName evidence="1">Uncharacterized protein</fullName>
    </submittedName>
</protein>
<gene>
    <name evidence="1" type="ORF">PC118_g4451</name>
</gene>
<dbReference type="EMBL" id="RCML01000084">
    <property type="protein sequence ID" value="KAG2992610.1"/>
    <property type="molecule type" value="Genomic_DNA"/>
</dbReference>
<dbReference type="Proteomes" id="UP000697107">
    <property type="component" value="Unassembled WGS sequence"/>
</dbReference>
<evidence type="ECO:0000313" key="2">
    <source>
        <dbReference type="Proteomes" id="UP000697107"/>
    </source>
</evidence>
<accession>A0A8T1GKG2</accession>
<evidence type="ECO:0000313" key="1">
    <source>
        <dbReference type="EMBL" id="KAG2992610.1"/>
    </source>
</evidence>
<comment type="caution">
    <text evidence="1">The sequence shown here is derived from an EMBL/GenBank/DDBJ whole genome shotgun (WGS) entry which is preliminary data.</text>
</comment>
<dbReference type="AlphaFoldDB" id="A0A8T1GKG2"/>